<organism evidence="1 2">
    <name type="scientific">Calycina marina</name>
    <dbReference type="NCBI Taxonomy" id="1763456"/>
    <lineage>
        <taxon>Eukaryota</taxon>
        <taxon>Fungi</taxon>
        <taxon>Dikarya</taxon>
        <taxon>Ascomycota</taxon>
        <taxon>Pezizomycotina</taxon>
        <taxon>Leotiomycetes</taxon>
        <taxon>Helotiales</taxon>
        <taxon>Pezizellaceae</taxon>
        <taxon>Calycina</taxon>
    </lineage>
</organism>
<gene>
    <name evidence="1" type="ORF">BJ878DRAFT_568282</name>
</gene>
<dbReference type="Gene3D" id="2.120.10.30">
    <property type="entry name" value="TolB, C-terminal domain"/>
    <property type="match status" value="1"/>
</dbReference>
<sequence length="364" mass="40075">MTYIEGLIKFELKEPNSYGNIASIPRQDLYLLPTDLLDNISTGFSNTTFSESSGYQILFDKASVAPFLSYDTESDALFGPSPAIQLVAQQYSFFAFEAGIWVPPRNEVWFTSSIYNSHRHSQWRYYHNGTIYFTNIGIANSTAGSGSGVMAIDSATRIATHVVNSYLGVPFNGIDDVTWANKYGRCPAPKDRPIYLPDTVWRFDPQEQLLLPVISDDDICIPNDFHINANNSVLYVSDSGGNTLFGGGVGSSGTLPAIYRFDLDDDMFPINKRLFGIAREGIAGGMHVDDYGRVCAVEFEGTTAQSSNGKVLGVFQGNYFVDSNMTVNEAKFAPAGDKVVVLAVEKIWVAQLEQSVVDANRYDI</sequence>
<dbReference type="InterPro" id="IPR052988">
    <property type="entry name" value="Oryzine_lactonohydrolase"/>
</dbReference>
<dbReference type="PANTHER" id="PTHR47064:SF2">
    <property type="entry name" value="SMP-30_GLUCONOLACTONASE_LRE-LIKE REGION DOMAIN-CONTAINING PROTEIN-RELATED"/>
    <property type="match status" value="1"/>
</dbReference>
<dbReference type="EMBL" id="MU253964">
    <property type="protein sequence ID" value="KAG9243611.1"/>
    <property type="molecule type" value="Genomic_DNA"/>
</dbReference>
<evidence type="ECO:0000313" key="1">
    <source>
        <dbReference type="EMBL" id="KAG9243611.1"/>
    </source>
</evidence>
<dbReference type="PANTHER" id="PTHR47064">
    <property type="entry name" value="PUTATIVE (AFU_ORTHOLOGUE AFUA_1G08990)-RELATED"/>
    <property type="match status" value="1"/>
</dbReference>
<comment type="caution">
    <text evidence="1">The sequence shown here is derived from an EMBL/GenBank/DDBJ whole genome shotgun (WGS) entry which is preliminary data.</text>
</comment>
<accession>A0A9P7Z1N0</accession>
<dbReference type="Proteomes" id="UP000887226">
    <property type="component" value="Unassembled WGS sequence"/>
</dbReference>
<protein>
    <recommendedName>
        <fullName evidence="3">Calcium-dependent phosphotriesterase</fullName>
    </recommendedName>
</protein>
<evidence type="ECO:0000313" key="2">
    <source>
        <dbReference type="Proteomes" id="UP000887226"/>
    </source>
</evidence>
<reference evidence="1" key="1">
    <citation type="journal article" date="2021" name="IMA Fungus">
        <title>Genomic characterization of three marine fungi, including Emericellopsis atlantica sp. nov. with signatures of a generalist lifestyle and marine biomass degradation.</title>
        <authorList>
            <person name="Hagestad O.C."/>
            <person name="Hou L."/>
            <person name="Andersen J.H."/>
            <person name="Hansen E.H."/>
            <person name="Altermark B."/>
            <person name="Li C."/>
            <person name="Kuhnert E."/>
            <person name="Cox R.J."/>
            <person name="Crous P.W."/>
            <person name="Spatafora J.W."/>
            <person name="Lail K."/>
            <person name="Amirebrahimi M."/>
            <person name="Lipzen A."/>
            <person name="Pangilinan J."/>
            <person name="Andreopoulos W."/>
            <person name="Hayes R.D."/>
            <person name="Ng V."/>
            <person name="Grigoriev I.V."/>
            <person name="Jackson S.A."/>
            <person name="Sutton T.D.S."/>
            <person name="Dobson A.D.W."/>
            <person name="Rama T."/>
        </authorList>
    </citation>
    <scope>NUCLEOTIDE SEQUENCE</scope>
    <source>
        <strain evidence="1">TRa3180A</strain>
    </source>
</reference>
<dbReference type="SUPFAM" id="SSF63829">
    <property type="entry name" value="Calcium-dependent phosphotriesterase"/>
    <property type="match status" value="1"/>
</dbReference>
<keyword evidence="2" id="KW-1185">Reference proteome</keyword>
<dbReference type="InterPro" id="IPR011042">
    <property type="entry name" value="6-blade_b-propeller_TolB-like"/>
</dbReference>
<evidence type="ECO:0008006" key="3">
    <source>
        <dbReference type="Google" id="ProtNLM"/>
    </source>
</evidence>
<name>A0A9P7Z1N0_9HELO</name>
<dbReference type="OrthoDB" id="423498at2759"/>
<proteinExistence type="predicted"/>
<dbReference type="AlphaFoldDB" id="A0A9P7Z1N0"/>